<evidence type="ECO:0000256" key="6">
    <source>
        <dbReference type="SAM" id="MobiDB-lite"/>
    </source>
</evidence>
<keyword evidence="10" id="KW-1185">Reference proteome</keyword>
<evidence type="ECO:0000313" key="9">
    <source>
        <dbReference type="EMBL" id="KXN68413.1"/>
    </source>
</evidence>
<dbReference type="PRINTS" id="PR01036">
    <property type="entry name" value="TCRTETB"/>
</dbReference>
<dbReference type="Gene3D" id="1.20.1720.10">
    <property type="entry name" value="Multidrug resistance protein D"/>
    <property type="match status" value="1"/>
</dbReference>
<evidence type="ECO:0000256" key="7">
    <source>
        <dbReference type="SAM" id="Phobius"/>
    </source>
</evidence>
<dbReference type="GO" id="GO:0005886">
    <property type="term" value="C:plasma membrane"/>
    <property type="evidence" value="ECO:0007669"/>
    <property type="project" value="TreeGrafter"/>
</dbReference>
<feature type="transmembrane region" description="Helical" evidence="7">
    <location>
        <begin position="194"/>
        <end position="217"/>
    </location>
</feature>
<feature type="transmembrane region" description="Helical" evidence="7">
    <location>
        <begin position="258"/>
        <end position="277"/>
    </location>
</feature>
<dbReference type="InterPro" id="IPR020846">
    <property type="entry name" value="MFS_dom"/>
</dbReference>
<dbReference type="Pfam" id="PF07690">
    <property type="entry name" value="MFS_1"/>
    <property type="match status" value="1"/>
</dbReference>
<dbReference type="Gene3D" id="1.20.1250.20">
    <property type="entry name" value="MFS general substrate transporter like domains"/>
    <property type="match status" value="1"/>
</dbReference>
<feature type="transmembrane region" description="Helical" evidence="7">
    <location>
        <begin position="289"/>
        <end position="309"/>
    </location>
</feature>
<evidence type="ECO:0000256" key="3">
    <source>
        <dbReference type="ARBA" id="ARBA00022692"/>
    </source>
</evidence>
<name>A0A137P023_CONC2</name>
<dbReference type="PANTHER" id="PTHR23501">
    <property type="entry name" value="MAJOR FACILITATOR SUPERFAMILY"/>
    <property type="match status" value="1"/>
</dbReference>
<gene>
    <name evidence="9" type="ORF">CONCODRAFT_18990</name>
</gene>
<evidence type="ECO:0000259" key="8">
    <source>
        <dbReference type="PROSITE" id="PS50850"/>
    </source>
</evidence>
<protein>
    <submittedName>
        <fullName evidence="9">MFS general substrate transporter</fullName>
    </submittedName>
</protein>
<feature type="transmembrane region" description="Helical" evidence="7">
    <location>
        <begin position="365"/>
        <end position="387"/>
    </location>
</feature>
<feature type="transmembrane region" description="Helical" evidence="7">
    <location>
        <begin position="161"/>
        <end position="182"/>
    </location>
</feature>
<evidence type="ECO:0000313" key="10">
    <source>
        <dbReference type="Proteomes" id="UP000070444"/>
    </source>
</evidence>
<reference evidence="9 10" key="1">
    <citation type="journal article" date="2015" name="Genome Biol. Evol.">
        <title>Phylogenomic analyses indicate that early fungi evolved digesting cell walls of algal ancestors of land plants.</title>
        <authorList>
            <person name="Chang Y."/>
            <person name="Wang S."/>
            <person name="Sekimoto S."/>
            <person name="Aerts A.L."/>
            <person name="Choi C."/>
            <person name="Clum A."/>
            <person name="LaButti K.M."/>
            <person name="Lindquist E.A."/>
            <person name="Yee Ngan C."/>
            <person name="Ohm R.A."/>
            <person name="Salamov A.A."/>
            <person name="Grigoriev I.V."/>
            <person name="Spatafora J.W."/>
            <person name="Berbee M.L."/>
        </authorList>
    </citation>
    <scope>NUCLEOTIDE SEQUENCE [LARGE SCALE GENOMIC DNA]</scope>
    <source>
        <strain evidence="9 10">NRRL 28638</strain>
    </source>
</reference>
<evidence type="ECO:0000256" key="1">
    <source>
        <dbReference type="ARBA" id="ARBA00004127"/>
    </source>
</evidence>
<dbReference type="EMBL" id="KQ964577">
    <property type="protein sequence ID" value="KXN68413.1"/>
    <property type="molecule type" value="Genomic_DNA"/>
</dbReference>
<dbReference type="OrthoDB" id="3437016at2759"/>
<feature type="transmembrane region" description="Helical" evidence="7">
    <location>
        <begin position="424"/>
        <end position="446"/>
    </location>
</feature>
<keyword evidence="5 7" id="KW-0472">Membrane</keyword>
<feature type="transmembrane region" description="Helical" evidence="7">
    <location>
        <begin position="223"/>
        <end position="246"/>
    </location>
</feature>
<feature type="transmembrane region" description="Helical" evidence="7">
    <location>
        <begin position="526"/>
        <end position="546"/>
    </location>
</feature>
<feature type="transmembrane region" description="Helical" evidence="7">
    <location>
        <begin position="136"/>
        <end position="155"/>
    </location>
</feature>
<dbReference type="SUPFAM" id="SSF103473">
    <property type="entry name" value="MFS general substrate transporter"/>
    <property type="match status" value="2"/>
</dbReference>
<proteinExistence type="predicted"/>
<evidence type="ECO:0000256" key="4">
    <source>
        <dbReference type="ARBA" id="ARBA00022989"/>
    </source>
</evidence>
<feature type="domain" description="Major facilitator superfamily (MFS) profile" evidence="8">
    <location>
        <begin position="71"/>
        <end position="553"/>
    </location>
</feature>
<dbReference type="PANTHER" id="PTHR23501:SF191">
    <property type="entry name" value="VACUOLAR BASIC AMINO ACID TRANSPORTER 4"/>
    <property type="match status" value="1"/>
</dbReference>
<comment type="subcellular location">
    <subcellularLocation>
        <location evidence="1">Endomembrane system</location>
        <topology evidence="1">Multi-pass membrane protein</topology>
    </subcellularLocation>
</comment>
<dbReference type="AlphaFoldDB" id="A0A137P023"/>
<dbReference type="GO" id="GO:0022857">
    <property type="term" value="F:transmembrane transporter activity"/>
    <property type="evidence" value="ECO:0007669"/>
    <property type="project" value="InterPro"/>
</dbReference>
<sequence length="562" mass="61091">MTTQFDIESVPQRAQTLHQEEFSSNFSEKTATSSVNEKSYNESLKGQVNIASPPSPKSGPQFKGTFHRILVTFGLVFGILIGTISETAVSTVTEKIGSDLQSFGSLTWIAGGYMLTVVAFTPLCGKLSDIFGRKPVEIIGISIFAIGCLGCALSTSMIMLIIFRVIAGIGGGCLMSMSFIMVSDVIPIEQRSAYLSLVSMTFAISNIIGPIVGGLIAEVSWRIIFYILLPICFILAVLVIFVLDLPKSEGNILTNVKRVDFIGSISLICTIVALILATNWGGKDYAWNSAPIIVLFVLMIVFLVVFVYVQMRVASEPILPGRVFVRNVILSNIANLTAGAVNFVTIFYLPVYFQTVHDATPSVSGYHLIPFLVTISIFCMSSSYLINIFKTIRGVMWVGGIITIVGVCLVAFMRQHSTLAEQVIFVMINGMGLGLLLQLIILVCQLSVQDDDVAIATGFITFTTNIGGVIGLAIVGSVYNNILAQQLAIYLPNFSPEDLARPHIANALSEENRELLRYCYFVAFKYGYICMIPFAIVCAISVFFITKVAVPSKEDMPAPAGH</sequence>
<dbReference type="GO" id="GO:0012505">
    <property type="term" value="C:endomembrane system"/>
    <property type="evidence" value="ECO:0007669"/>
    <property type="project" value="UniProtKB-SubCell"/>
</dbReference>
<feature type="region of interest" description="Disordered" evidence="6">
    <location>
        <begin position="1"/>
        <end position="35"/>
    </location>
</feature>
<keyword evidence="4 7" id="KW-1133">Transmembrane helix</keyword>
<accession>A0A137P023</accession>
<feature type="transmembrane region" description="Helical" evidence="7">
    <location>
        <begin position="105"/>
        <end position="124"/>
    </location>
</feature>
<dbReference type="Proteomes" id="UP000070444">
    <property type="component" value="Unassembled WGS sequence"/>
</dbReference>
<feature type="transmembrane region" description="Helical" evidence="7">
    <location>
        <begin position="66"/>
        <end position="85"/>
    </location>
</feature>
<evidence type="ECO:0000256" key="2">
    <source>
        <dbReference type="ARBA" id="ARBA00022448"/>
    </source>
</evidence>
<feature type="transmembrane region" description="Helical" evidence="7">
    <location>
        <begin position="394"/>
        <end position="412"/>
    </location>
</feature>
<dbReference type="InterPro" id="IPR011701">
    <property type="entry name" value="MFS"/>
</dbReference>
<dbReference type="STRING" id="796925.A0A137P023"/>
<keyword evidence="3 7" id="KW-0812">Transmembrane</keyword>
<dbReference type="PROSITE" id="PS50850">
    <property type="entry name" value="MFS"/>
    <property type="match status" value="1"/>
</dbReference>
<evidence type="ECO:0000256" key="5">
    <source>
        <dbReference type="ARBA" id="ARBA00023136"/>
    </source>
</evidence>
<keyword evidence="2" id="KW-0813">Transport</keyword>
<organism evidence="9 10">
    <name type="scientific">Conidiobolus coronatus (strain ATCC 28846 / CBS 209.66 / NRRL 28638)</name>
    <name type="common">Delacroixia coronata</name>
    <dbReference type="NCBI Taxonomy" id="796925"/>
    <lineage>
        <taxon>Eukaryota</taxon>
        <taxon>Fungi</taxon>
        <taxon>Fungi incertae sedis</taxon>
        <taxon>Zoopagomycota</taxon>
        <taxon>Entomophthoromycotina</taxon>
        <taxon>Entomophthoromycetes</taxon>
        <taxon>Entomophthorales</taxon>
        <taxon>Ancylistaceae</taxon>
        <taxon>Conidiobolus</taxon>
    </lineage>
</organism>
<dbReference type="InterPro" id="IPR036259">
    <property type="entry name" value="MFS_trans_sf"/>
</dbReference>
<feature type="transmembrane region" description="Helical" evidence="7">
    <location>
        <begin position="453"/>
        <end position="475"/>
    </location>
</feature>
<feature type="transmembrane region" description="Helical" evidence="7">
    <location>
        <begin position="329"/>
        <end position="353"/>
    </location>
</feature>